<reference evidence="3" key="1">
    <citation type="submission" date="2013-09" db="EMBL/GenBank/DDBJ databases">
        <title>Corchorus olitorius genome sequencing.</title>
        <authorList>
            <person name="Alam M."/>
            <person name="Haque M.S."/>
            <person name="Islam M.S."/>
            <person name="Emdad E.M."/>
            <person name="Islam M.M."/>
            <person name="Ahmed B."/>
            <person name="Halim A."/>
            <person name="Hossen Q.M.M."/>
            <person name="Hossain M.Z."/>
            <person name="Ahmed R."/>
            <person name="Khan M.M."/>
            <person name="Islam R."/>
            <person name="Rashid M.M."/>
            <person name="Khan S.A."/>
            <person name="Rahman M.S."/>
            <person name="Alam M."/>
            <person name="Yahiya A.S."/>
            <person name="Khan M.S."/>
            <person name="Azam M.S."/>
            <person name="Haque T."/>
            <person name="Lashkar M.Z.H."/>
            <person name="Akhand A.I."/>
            <person name="Morshed G."/>
            <person name="Roy S."/>
            <person name="Uddin K.S."/>
            <person name="Rabeya T."/>
            <person name="Hossain A.S."/>
            <person name="Chowdhury A."/>
            <person name="Snigdha A.R."/>
            <person name="Mortoza M.S."/>
            <person name="Matin S.A."/>
            <person name="Hoque S.M.E."/>
            <person name="Islam M.K."/>
            <person name="Roy D.K."/>
            <person name="Haider R."/>
            <person name="Moosa M.M."/>
            <person name="Elias S.M."/>
            <person name="Hasan A.M."/>
            <person name="Jahan S."/>
            <person name="Shafiuddin M."/>
            <person name="Mahmood N."/>
            <person name="Shommy N.S."/>
        </authorList>
    </citation>
    <scope>NUCLEOTIDE SEQUENCE [LARGE SCALE GENOMIC DNA]</scope>
    <source>
        <strain evidence="3">cv. O-4</strain>
    </source>
</reference>
<evidence type="ECO:0000313" key="3">
    <source>
        <dbReference type="Proteomes" id="UP000187203"/>
    </source>
</evidence>
<dbReference type="Proteomes" id="UP000187203">
    <property type="component" value="Unassembled WGS sequence"/>
</dbReference>
<dbReference type="AlphaFoldDB" id="A0A1R3KZL0"/>
<name>A0A1R3KZL0_9ROSI</name>
<evidence type="ECO:0000313" key="2">
    <source>
        <dbReference type="EMBL" id="OMP12459.1"/>
    </source>
</evidence>
<feature type="compositionally biased region" description="Polar residues" evidence="1">
    <location>
        <begin position="46"/>
        <end position="55"/>
    </location>
</feature>
<gene>
    <name evidence="2" type="ORF">COLO4_03175</name>
</gene>
<accession>A0A1R3KZL0</accession>
<proteinExistence type="predicted"/>
<sequence length="68" mass="7746">MYSARSTLSIDPASWQSSIDGWGLRGILRSVRLMGYMSKKKDLKRQTQPHANQAHSEPPLHPRKRTGE</sequence>
<keyword evidence="3" id="KW-1185">Reference proteome</keyword>
<comment type="caution">
    <text evidence="2">The sequence shown here is derived from an EMBL/GenBank/DDBJ whole genome shotgun (WGS) entry which is preliminary data.</text>
</comment>
<evidence type="ECO:0000256" key="1">
    <source>
        <dbReference type="SAM" id="MobiDB-lite"/>
    </source>
</evidence>
<feature type="region of interest" description="Disordered" evidence="1">
    <location>
        <begin position="39"/>
        <end position="68"/>
    </location>
</feature>
<protein>
    <submittedName>
        <fullName evidence="2">Beta-fructofuranosidase, insoluble isoenzyme CWINV2</fullName>
    </submittedName>
</protein>
<dbReference type="EMBL" id="AWUE01009281">
    <property type="protein sequence ID" value="OMP12459.1"/>
    <property type="molecule type" value="Genomic_DNA"/>
</dbReference>
<organism evidence="2 3">
    <name type="scientific">Corchorus olitorius</name>
    <dbReference type="NCBI Taxonomy" id="93759"/>
    <lineage>
        <taxon>Eukaryota</taxon>
        <taxon>Viridiplantae</taxon>
        <taxon>Streptophyta</taxon>
        <taxon>Embryophyta</taxon>
        <taxon>Tracheophyta</taxon>
        <taxon>Spermatophyta</taxon>
        <taxon>Magnoliopsida</taxon>
        <taxon>eudicotyledons</taxon>
        <taxon>Gunneridae</taxon>
        <taxon>Pentapetalae</taxon>
        <taxon>rosids</taxon>
        <taxon>malvids</taxon>
        <taxon>Malvales</taxon>
        <taxon>Malvaceae</taxon>
        <taxon>Grewioideae</taxon>
        <taxon>Apeibeae</taxon>
        <taxon>Corchorus</taxon>
    </lineage>
</organism>